<evidence type="ECO:0000256" key="1">
    <source>
        <dbReference type="SAM" id="Phobius"/>
    </source>
</evidence>
<protein>
    <submittedName>
        <fullName evidence="3">DUF1003 domain-containing protein</fullName>
    </submittedName>
</protein>
<dbReference type="Proteomes" id="UP001155079">
    <property type="component" value="Unassembled WGS sequence"/>
</dbReference>
<dbReference type="Proteomes" id="UP001155380">
    <property type="component" value="Unassembled WGS sequence"/>
</dbReference>
<dbReference type="EMBL" id="JAMXLX010000004">
    <property type="protein sequence ID" value="MCO5957868.1"/>
    <property type="molecule type" value="Genomic_DNA"/>
</dbReference>
<dbReference type="RefSeq" id="WP_250914102.1">
    <property type="nucleotide sequence ID" value="NZ_JAMQAY010000003.1"/>
</dbReference>
<keyword evidence="1" id="KW-0472">Membrane</keyword>
<feature type="transmembrane region" description="Helical" evidence="1">
    <location>
        <begin position="152"/>
        <end position="174"/>
    </location>
</feature>
<comment type="caution">
    <text evidence="3">The sequence shown here is derived from an EMBL/GenBank/DDBJ whole genome shotgun (WGS) entry which is preliminary data.</text>
</comment>
<evidence type="ECO:0000313" key="2">
    <source>
        <dbReference type="EMBL" id="MCM2401428.1"/>
    </source>
</evidence>
<dbReference type="AlphaFoldDB" id="A0AAJ1BX73"/>
<keyword evidence="1" id="KW-0812">Transmembrane</keyword>
<evidence type="ECO:0000313" key="3">
    <source>
        <dbReference type="EMBL" id="MCO5957868.1"/>
    </source>
</evidence>
<organism evidence="3 5">
    <name type="scientific">Ciceribacter sichuanensis</name>
    <dbReference type="NCBI Taxonomy" id="2949647"/>
    <lineage>
        <taxon>Bacteria</taxon>
        <taxon>Pseudomonadati</taxon>
        <taxon>Pseudomonadota</taxon>
        <taxon>Alphaproteobacteria</taxon>
        <taxon>Hyphomicrobiales</taxon>
        <taxon>Rhizobiaceae</taxon>
        <taxon>Ciceribacter</taxon>
    </lineage>
</organism>
<evidence type="ECO:0000313" key="5">
    <source>
        <dbReference type="Proteomes" id="UP001155380"/>
    </source>
</evidence>
<keyword evidence="4" id="KW-1185">Reference proteome</keyword>
<dbReference type="EMBL" id="JAMQAY010000003">
    <property type="protein sequence ID" value="MCM2401428.1"/>
    <property type="molecule type" value="Genomic_DNA"/>
</dbReference>
<reference evidence="3 4" key="1">
    <citation type="submission" date="2022-06" db="EMBL/GenBank/DDBJ databases">
        <authorList>
            <person name="Sun Q."/>
        </authorList>
    </citation>
    <scope>NUCLEOTIDE SEQUENCE</scope>
    <source>
        <strain evidence="3">S101</strain>
        <strain evidence="2 4">S153</strain>
    </source>
</reference>
<dbReference type="PANTHER" id="PTHR41386:SF1">
    <property type="entry name" value="MEMBRANE PROTEIN"/>
    <property type="match status" value="1"/>
</dbReference>
<accession>A0AAJ1BX73</accession>
<sequence>MPHHPARQYVQETCGVCKLLKSTREMTACDVVRPSLAEELDRTTPDWRSTGWICHDDLQECRRRSVEDMIRRERGQLSELDREVIESIASHEVVTENTEESYEETVTLGDRIADRIASFAGSWTFILSFLFFLVAWMFVNAIPAIFTSFDPFPFILLNLFLSMTAAFQAPLIMMSQRRQEEKDRLRSQNDYQINLKAELEIRHLHEKLDHILVGQWERLSKIQAMQLELFEELSETRKSPR</sequence>
<dbReference type="PANTHER" id="PTHR41386">
    <property type="entry name" value="INTEGRAL MEMBRANE PROTEIN-RELATED"/>
    <property type="match status" value="1"/>
</dbReference>
<dbReference type="InterPro" id="IPR010406">
    <property type="entry name" value="DUF1003"/>
</dbReference>
<proteinExistence type="predicted"/>
<gene>
    <name evidence="2" type="ORF">NBH20_09695</name>
    <name evidence="3" type="ORF">NBH21_13895</name>
</gene>
<feature type="transmembrane region" description="Helical" evidence="1">
    <location>
        <begin position="125"/>
        <end position="146"/>
    </location>
</feature>
<evidence type="ECO:0000313" key="4">
    <source>
        <dbReference type="Proteomes" id="UP001155079"/>
    </source>
</evidence>
<name>A0AAJ1BX73_9HYPH</name>
<dbReference type="Pfam" id="PF06210">
    <property type="entry name" value="DUF1003"/>
    <property type="match status" value="1"/>
</dbReference>
<keyword evidence="1" id="KW-1133">Transmembrane helix</keyword>